<evidence type="ECO:0000256" key="1">
    <source>
        <dbReference type="ARBA" id="ARBA00004141"/>
    </source>
</evidence>
<evidence type="ECO:0000256" key="4">
    <source>
        <dbReference type="ARBA" id="ARBA00022989"/>
    </source>
</evidence>
<dbReference type="SUPFAM" id="SSF103473">
    <property type="entry name" value="MFS general substrate transporter"/>
    <property type="match status" value="1"/>
</dbReference>
<feature type="transmembrane region" description="Helical" evidence="6">
    <location>
        <begin position="199"/>
        <end position="217"/>
    </location>
</feature>
<name>A0ABP7MMA5_9GAMM</name>
<evidence type="ECO:0000313" key="8">
    <source>
        <dbReference type="EMBL" id="GAA3925926.1"/>
    </source>
</evidence>
<dbReference type="Proteomes" id="UP001501565">
    <property type="component" value="Unassembled WGS sequence"/>
</dbReference>
<accession>A0ABP7MMA5</accession>
<keyword evidence="5 6" id="KW-0472">Membrane</keyword>
<dbReference type="PANTHER" id="PTHR42718:SF9">
    <property type="entry name" value="MAJOR FACILITATOR SUPERFAMILY MULTIDRUG TRANSPORTER MFSC"/>
    <property type="match status" value="1"/>
</dbReference>
<keyword evidence="4 6" id="KW-1133">Transmembrane helix</keyword>
<feature type="transmembrane region" description="Helical" evidence="6">
    <location>
        <begin position="138"/>
        <end position="162"/>
    </location>
</feature>
<evidence type="ECO:0000256" key="5">
    <source>
        <dbReference type="ARBA" id="ARBA00023136"/>
    </source>
</evidence>
<keyword evidence="2" id="KW-0813">Transport</keyword>
<evidence type="ECO:0000313" key="9">
    <source>
        <dbReference type="Proteomes" id="UP001501565"/>
    </source>
</evidence>
<feature type="transmembrane region" description="Helical" evidence="6">
    <location>
        <begin position="299"/>
        <end position="316"/>
    </location>
</feature>
<feature type="transmembrane region" description="Helical" evidence="6">
    <location>
        <begin position="353"/>
        <end position="378"/>
    </location>
</feature>
<dbReference type="InterPro" id="IPR036259">
    <property type="entry name" value="MFS_trans_sf"/>
</dbReference>
<comment type="caution">
    <text evidence="8">The sequence shown here is derived from an EMBL/GenBank/DDBJ whole genome shotgun (WGS) entry which is preliminary data.</text>
</comment>
<dbReference type="PROSITE" id="PS50850">
    <property type="entry name" value="MFS"/>
    <property type="match status" value="1"/>
</dbReference>
<keyword evidence="3 6" id="KW-0812">Transmembrane</keyword>
<feature type="transmembrane region" description="Helical" evidence="6">
    <location>
        <begin position="104"/>
        <end position="126"/>
    </location>
</feature>
<evidence type="ECO:0000256" key="2">
    <source>
        <dbReference type="ARBA" id="ARBA00022448"/>
    </source>
</evidence>
<proteinExistence type="predicted"/>
<organism evidence="8 9">
    <name type="scientific">Litoribacillus peritrichatus</name>
    <dbReference type="NCBI Taxonomy" id="718191"/>
    <lineage>
        <taxon>Bacteria</taxon>
        <taxon>Pseudomonadati</taxon>
        <taxon>Pseudomonadota</taxon>
        <taxon>Gammaproteobacteria</taxon>
        <taxon>Oceanospirillales</taxon>
        <taxon>Oceanospirillaceae</taxon>
        <taxon>Litoribacillus</taxon>
    </lineage>
</organism>
<feature type="domain" description="Major facilitator superfamily (MFS) profile" evidence="7">
    <location>
        <begin position="14"/>
        <end position="459"/>
    </location>
</feature>
<feature type="transmembrane region" description="Helical" evidence="6">
    <location>
        <begin position="12"/>
        <end position="36"/>
    </location>
</feature>
<reference evidence="9" key="1">
    <citation type="journal article" date="2019" name="Int. J. Syst. Evol. Microbiol.">
        <title>The Global Catalogue of Microorganisms (GCM) 10K type strain sequencing project: providing services to taxonomists for standard genome sequencing and annotation.</title>
        <authorList>
            <consortium name="The Broad Institute Genomics Platform"/>
            <consortium name="The Broad Institute Genome Sequencing Center for Infectious Disease"/>
            <person name="Wu L."/>
            <person name="Ma J."/>
        </authorList>
    </citation>
    <scope>NUCLEOTIDE SEQUENCE [LARGE SCALE GENOMIC DNA]</scope>
    <source>
        <strain evidence="9">JCM 17551</strain>
    </source>
</reference>
<gene>
    <name evidence="8" type="ORF">GCM10022277_22520</name>
</gene>
<dbReference type="CDD" id="cd17321">
    <property type="entry name" value="MFS_MMR_MDR_like"/>
    <property type="match status" value="1"/>
</dbReference>
<feature type="transmembrane region" description="Helical" evidence="6">
    <location>
        <begin position="263"/>
        <end position="287"/>
    </location>
</feature>
<dbReference type="EMBL" id="BAABBN010000007">
    <property type="protein sequence ID" value="GAA3925926.1"/>
    <property type="molecule type" value="Genomic_DNA"/>
</dbReference>
<feature type="transmembrane region" description="Helical" evidence="6">
    <location>
        <begin position="429"/>
        <end position="450"/>
    </location>
</feature>
<sequence length="468" mass="50414">MSSSSDKNLSDQFIIWVIILTQFATPFMFSGVAITLPEMGRELHASAVALGLVESVYLGMSAALLLPIGRIADATDRATLFKIGLVGYSLCTLFISFLPSIELIIAFRAAQGAFGALLMATGMAIISQKIPPERLGKVIGLSVGAVYAGLSAGPLIAGWITAHYGWRAVYSLTFIPLMISTLLAVWALPSHWQPMKTRLDWVGSVCIFLAMGLLIYGSASLDSVWGIVGLVSGFGFMLLFFFSQTKVTLPLLDLKEMRANYNFSHALLTQLFMYVGAFGATFVLGLYLQSIQHFSPSEAGQTLVVGPILMAILAPLSGRLSDKFNKRILTTFGVSMAIISMSLALQLDQNSGLPLILAVIIFQGLGFAFFSSPNIAIIMSSVDASKYSLATALSAKMRALGMVFSMIIITLVTSVYLGKQTIEQAPDDYMQVLAITFSVFTGLLIIAWLFSASAIKARQQPDQVTANQ</sequence>
<protein>
    <submittedName>
        <fullName evidence="8">MFS transporter</fullName>
    </submittedName>
</protein>
<evidence type="ECO:0000259" key="7">
    <source>
        <dbReference type="PROSITE" id="PS50850"/>
    </source>
</evidence>
<dbReference type="PANTHER" id="PTHR42718">
    <property type="entry name" value="MAJOR FACILITATOR SUPERFAMILY MULTIDRUG TRANSPORTER MFSC"/>
    <property type="match status" value="1"/>
</dbReference>
<dbReference type="RefSeq" id="WP_344798609.1">
    <property type="nucleotide sequence ID" value="NZ_BAABBN010000007.1"/>
</dbReference>
<evidence type="ECO:0000256" key="3">
    <source>
        <dbReference type="ARBA" id="ARBA00022692"/>
    </source>
</evidence>
<feature type="transmembrane region" description="Helical" evidence="6">
    <location>
        <begin position="399"/>
        <end position="417"/>
    </location>
</feature>
<feature type="transmembrane region" description="Helical" evidence="6">
    <location>
        <begin position="168"/>
        <end position="187"/>
    </location>
</feature>
<dbReference type="Pfam" id="PF07690">
    <property type="entry name" value="MFS_1"/>
    <property type="match status" value="2"/>
</dbReference>
<feature type="transmembrane region" description="Helical" evidence="6">
    <location>
        <begin position="80"/>
        <end position="98"/>
    </location>
</feature>
<keyword evidence="9" id="KW-1185">Reference proteome</keyword>
<dbReference type="InterPro" id="IPR011701">
    <property type="entry name" value="MFS"/>
</dbReference>
<feature type="transmembrane region" description="Helical" evidence="6">
    <location>
        <begin position="328"/>
        <end position="347"/>
    </location>
</feature>
<evidence type="ECO:0000256" key="6">
    <source>
        <dbReference type="SAM" id="Phobius"/>
    </source>
</evidence>
<feature type="transmembrane region" description="Helical" evidence="6">
    <location>
        <begin position="223"/>
        <end position="242"/>
    </location>
</feature>
<dbReference type="InterPro" id="IPR020846">
    <property type="entry name" value="MFS_dom"/>
</dbReference>
<dbReference type="Gene3D" id="1.20.1250.20">
    <property type="entry name" value="MFS general substrate transporter like domains"/>
    <property type="match status" value="2"/>
</dbReference>
<feature type="transmembrane region" description="Helical" evidence="6">
    <location>
        <begin position="48"/>
        <end position="68"/>
    </location>
</feature>
<comment type="subcellular location">
    <subcellularLocation>
        <location evidence="1">Membrane</location>
        <topology evidence="1">Multi-pass membrane protein</topology>
    </subcellularLocation>
</comment>